<gene>
    <name evidence="1" type="ordered locus">RHA1_ro08521</name>
</gene>
<dbReference type="AlphaFoldDB" id="Q0RYS1"/>
<protein>
    <submittedName>
        <fullName evidence="1">Uncharacterized protein</fullName>
    </submittedName>
</protein>
<evidence type="ECO:0000313" key="2">
    <source>
        <dbReference type="Proteomes" id="UP000008710"/>
    </source>
</evidence>
<organism evidence="1 2">
    <name type="scientific">Rhodococcus jostii (strain RHA1)</name>
    <dbReference type="NCBI Taxonomy" id="101510"/>
    <lineage>
        <taxon>Bacteria</taxon>
        <taxon>Bacillati</taxon>
        <taxon>Actinomycetota</taxon>
        <taxon>Actinomycetes</taxon>
        <taxon>Mycobacteriales</taxon>
        <taxon>Nocardiaceae</taxon>
        <taxon>Rhodococcus</taxon>
    </lineage>
</organism>
<dbReference type="Proteomes" id="UP000008710">
    <property type="component" value="Plasmid pRHL1"/>
</dbReference>
<evidence type="ECO:0000313" key="1">
    <source>
        <dbReference type="EMBL" id="ABG99565.1"/>
    </source>
</evidence>
<accession>Q0RYS1</accession>
<geneLocation type="plasmid" evidence="1 2">
    <name>pRHL1</name>
</geneLocation>
<sequence>MLRIGGTTAASAHLSAAAPVWHAAQRPVPRTVSSCAAPNPAFAVPGMLKDRPESTGDPFGQLPGSQRLGILGQLPQDVLRGLITRVTPARGKRDVRPCARVEIQTRKRSEGDRQRRLVYANRSDLHQLHQLDCRRLRRRRGTTGDTDIEPALQVGDQILGSRKQRGEPFRVRHPPVCLCRWIFHHRSVPVPIAAFAASRSIVLGNSDQRQRNYLAQIE</sequence>
<proteinExistence type="predicted"/>
<dbReference type="EMBL" id="CP000432">
    <property type="protein sequence ID" value="ABG99565.1"/>
    <property type="molecule type" value="Genomic_DNA"/>
</dbReference>
<name>Q0RYS1_RHOJR</name>
<keyword evidence="1" id="KW-0614">Plasmid</keyword>
<dbReference type="KEGG" id="rha:RHA1_ro08521"/>
<reference evidence="2" key="1">
    <citation type="journal article" date="2006" name="Proc. Natl. Acad. Sci. U.S.A.">
        <title>The complete genome of Rhodococcus sp. RHA1 provides insights into a catabolic powerhouse.</title>
        <authorList>
            <person name="McLeod M.P."/>
            <person name="Warren R.L."/>
            <person name="Hsiao W.W.L."/>
            <person name="Araki N."/>
            <person name="Myhre M."/>
            <person name="Fernandes C."/>
            <person name="Miyazawa D."/>
            <person name="Wong W."/>
            <person name="Lillquist A.L."/>
            <person name="Wang D."/>
            <person name="Dosanjh M."/>
            <person name="Hara H."/>
            <person name="Petrescu A."/>
            <person name="Morin R.D."/>
            <person name="Yang G."/>
            <person name="Stott J.M."/>
            <person name="Schein J.E."/>
            <person name="Shin H."/>
            <person name="Smailus D."/>
            <person name="Siddiqui A.S."/>
            <person name="Marra M.A."/>
            <person name="Jones S.J.M."/>
            <person name="Holt R."/>
            <person name="Brinkman F.S.L."/>
            <person name="Miyauchi K."/>
            <person name="Fukuda M."/>
            <person name="Davies J.E."/>
            <person name="Mohn W.W."/>
            <person name="Eltis L.D."/>
        </authorList>
    </citation>
    <scope>NUCLEOTIDE SEQUENCE [LARGE SCALE GENOMIC DNA]</scope>
    <source>
        <strain evidence="2">RHA1</strain>
    </source>
</reference>
<dbReference type="HOGENOM" id="CLU_1266078_0_0_11"/>